<accession>A0A7W6C1P8</accession>
<evidence type="ECO:0000256" key="2">
    <source>
        <dbReference type="ARBA" id="ARBA00007362"/>
    </source>
</evidence>
<organism evidence="8 9">
    <name type="scientific">Novosphingobium fluoreni</name>
    <dbReference type="NCBI Taxonomy" id="1391222"/>
    <lineage>
        <taxon>Bacteria</taxon>
        <taxon>Pseudomonadati</taxon>
        <taxon>Pseudomonadota</taxon>
        <taxon>Alphaproteobacteria</taxon>
        <taxon>Sphingomonadales</taxon>
        <taxon>Sphingomonadaceae</taxon>
        <taxon>Novosphingobium</taxon>
    </lineage>
</organism>
<feature type="transmembrane region" description="Helical" evidence="6">
    <location>
        <begin position="20"/>
        <end position="38"/>
    </location>
</feature>
<keyword evidence="5 6" id="KW-0472">Membrane</keyword>
<proteinExistence type="inferred from homology"/>
<dbReference type="InterPro" id="IPR037185">
    <property type="entry name" value="EmrE-like"/>
</dbReference>
<dbReference type="Proteomes" id="UP000561459">
    <property type="component" value="Unassembled WGS sequence"/>
</dbReference>
<feature type="transmembrane region" description="Helical" evidence="6">
    <location>
        <begin position="164"/>
        <end position="184"/>
    </location>
</feature>
<sequence length="309" mass="32808">MTAMAEGHPPPHALLRPGIAIPFLIVALIWGSTWFVILGQNDAAPASWSITWRFLIATPAMFAVAAAMRRPLRLNAAGHRLAVLVGVTQFCGNYNFVYRAEEYLTSGIVAVMIGLLLVPNTILARVVLGQVITRRFAIGSAIAIAGIGLLLLHEARMAPLGGQVWLGVLLALAAMLCASISNVMQANETGKSLPTVSLLAWAMLYGTACDAVLAWLIAGPPVLPTSAAYWWGTAYLAIAGSVVTFPMYYTLIRQIGAGRASYNGVVVIVIAMLISTLFESYRWSLLAGIGALLALAGLVVALRARKPLT</sequence>
<evidence type="ECO:0000259" key="7">
    <source>
        <dbReference type="Pfam" id="PF00892"/>
    </source>
</evidence>
<dbReference type="GO" id="GO:0016020">
    <property type="term" value="C:membrane"/>
    <property type="evidence" value="ECO:0007669"/>
    <property type="project" value="UniProtKB-SubCell"/>
</dbReference>
<feature type="domain" description="EamA" evidence="7">
    <location>
        <begin position="23"/>
        <end position="151"/>
    </location>
</feature>
<feature type="transmembrane region" description="Helical" evidence="6">
    <location>
        <begin position="284"/>
        <end position="304"/>
    </location>
</feature>
<feature type="transmembrane region" description="Helical" evidence="6">
    <location>
        <begin position="260"/>
        <end position="278"/>
    </location>
</feature>
<dbReference type="Pfam" id="PF00892">
    <property type="entry name" value="EamA"/>
    <property type="match status" value="2"/>
</dbReference>
<feature type="transmembrane region" description="Helical" evidence="6">
    <location>
        <begin position="196"/>
        <end position="217"/>
    </location>
</feature>
<evidence type="ECO:0000256" key="6">
    <source>
        <dbReference type="SAM" id="Phobius"/>
    </source>
</evidence>
<feature type="transmembrane region" description="Helical" evidence="6">
    <location>
        <begin position="229"/>
        <end position="248"/>
    </location>
</feature>
<feature type="domain" description="EamA" evidence="7">
    <location>
        <begin position="166"/>
        <end position="302"/>
    </location>
</feature>
<dbReference type="PANTHER" id="PTHR32322">
    <property type="entry name" value="INNER MEMBRANE TRANSPORTER"/>
    <property type="match status" value="1"/>
</dbReference>
<comment type="similarity">
    <text evidence="2">Belongs to the EamA transporter family.</text>
</comment>
<dbReference type="SUPFAM" id="SSF103481">
    <property type="entry name" value="Multidrug resistance efflux transporter EmrE"/>
    <property type="match status" value="2"/>
</dbReference>
<evidence type="ECO:0000256" key="3">
    <source>
        <dbReference type="ARBA" id="ARBA00022692"/>
    </source>
</evidence>
<comment type="subcellular location">
    <subcellularLocation>
        <location evidence="1">Membrane</location>
        <topology evidence="1">Multi-pass membrane protein</topology>
    </subcellularLocation>
</comment>
<dbReference type="EMBL" id="JACIDY010000001">
    <property type="protein sequence ID" value="MBB3938830.1"/>
    <property type="molecule type" value="Genomic_DNA"/>
</dbReference>
<evidence type="ECO:0000256" key="5">
    <source>
        <dbReference type="ARBA" id="ARBA00023136"/>
    </source>
</evidence>
<dbReference type="InterPro" id="IPR050638">
    <property type="entry name" value="AA-Vitamin_Transporters"/>
</dbReference>
<evidence type="ECO:0000313" key="8">
    <source>
        <dbReference type="EMBL" id="MBB3938830.1"/>
    </source>
</evidence>
<dbReference type="RefSeq" id="WP_153000829.1">
    <property type="nucleotide sequence ID" value="NZ_JACIDY010000001.1"/>
</dbReference>
<evidence type="ECO:0000313" key="9">
    <source>
        <dbReference type="Proteomes" id="UP000561459"/>
    </source>
</evidence>
<feature type="transmembrane region" description="Helical" evidence="6">
    <location>
        <begin position="136"/>
        <end position="152"/>
    </location>
</feature>
<feature type="transmembrane region" description="Helical" evidence="6">
    <location>
        <begin position="50"/>
        <end position="68"/>
    </location>
</feature>
<dbReference type="PANTHER" id="PTHR32322:SF2">
    <property type="entry name" value="EAMA DOMAIN-CONTAINING PROTEIN"/>
    <property type="match status" value="1"/>
</dbReference>
<reference evidence="8 9" key="1">
    <citation type="submission" date="2020-08" db="EMBL/GenBank/DDBJ databases">
        <title>Genomic Encyclopedia of Type Strains, Phase IV (KMG-IV): sequencing the most valuable type-strain genomes for metagenomic binning, comparative biology and taxonomic classification.</title>
        <authorList>
            <person name="Goeker M."/>
        </authorList>
    </citation>
    <scope>NUCLEOTIDE SEQUENCE [LARGE SCALE GENOMIC DNA]</scope>
    <source>
        <strain evidence="8 9">DSM 27568</strain>
    </source>
</reference>
<feature type="transmembrane region" description="Helical" evidence="6">
    <location>
        <begin position="80"/>
        <end position="97"/>
    </location>
</feature>
<dbReference type="InterPro" id="IPR000620">
    <property type="entry name" value="EamA_dom"/>
</dbReference>
<comment type="caution">
    <text evidence="8">The sequence shown here is derived from an EMBL/GenBank/DDBJ whole genome shotgun (WGS) entry which is preliminary data.</text>
</comment>
<keyword evidence="4 6" id="KW-1133">Transmembrane helix</keyword>
<evidence type="ECO:0000256" key="1">
    <source>
        <dbReference type="ARBA" id="ARBA00004141"/>
    </source>
</evidence>
<feature type="transmembrane region" description="Helical" evidence="6">
    <location>
        <begin position="103"/>
        <end position="124"/>
    </location>
</feature>
<evidence type="ECO:0000256" key="4">
    <source>
        <dbReference type="ARBA" id="ARBA00022989"/>
    </source>
</evidence>
<keyword evidence="9" id="KW-1185">Reference proteome</keyword>
<name>A0A7W6C1P8_9SPHN</name>
<protein>
    <submittedName>
        <fullName evidence="8">Drug/metabolite transporter (DMT)-like permease</fullName>
    </submittedName>
</protein>
<gene>
    <name evidence="8" type="ORF">GGR39_000459</name>
</gene>
<keyword evidence="3 6" id="KW-0812">Transmembrane</keyword>
<dbReference type="AlphaFoldDB" id="A0A7W6C1P8"/>